<evidence type="ECO:0000313" key="1">
    <source>
        <dbReference type="EMBL" id="RDU39161.1"/>
    </source>
</evidence>
<dbReference type="AlphaFoldDB" id="A0A3D8GYA3"/>
<evidence type="ECO:0000313" key="2">
    <source>
        <dbReference type="Proteomes" id="UP000256431"/>
    </source>
</evidence>
<comment type="caution">
    <text evidence="1">The sequence shown here is derived from an EMBL/GenBank/DDBJ whole genome shotgun (WGS) entry which is preliminary data.</text>
</comment>
<reference evidence="1 2" key="1">
    <citation type="submission" date="2018-08" db="EMBL/GenBank/DDBJ databases">
        <title>Genome sequence of Marinobacter flavimaris KCTC 12185.</title>
        <authorList>
            <person name="Chun J."/>
            <person name="Kim B.-Y."/>
            <person name="Choi S.-B."/>
            <person name="Kwak M.-J."/>
        </authorList>
    </citation>
    <scope>NUCLEOTIDE SEQUENCE [LARGE SCALE GENOMIC DNA]</scope>
    <source>
        <strain evidence="1 2">KCTC 12185</strain>
    </source>
</reference>
<sequence>MRTIGQLCDEHRKKVSQGGKEPFYLTVVEPLLDEIEKSVDLKGSYELSGRFDVKAIAKFRKRDKISQALWIDYTAEAPDGGPSLMVWIEPEDLPEKFKSEIVTHPSGSLFLIPRNWIAADFSQIVRFDA</sequence>
<keyword evidence="2" id="KW-1185">Reference proteome</keyword>
<dbReference type="EMBL" id="QRDH01000016">
    <property type="protein sequence ID" value="RDU39161.1"/>
    <property type="molecule type" value="Genomic_DNA"/>
</dbReference>
<proteinExistence type="predicted"/>
<protein>
    <submittedName>
        <fullName evidence="1">Uncharacterized protein</fullName>
    </submittedName>
</protein>
<dbReference type="RefSeq" id="WP_104272519.1">
    <property type="nucleotide sequence ID" value="NZ_PSSW01000025.1"/>
</dbReference>
<accession>A0A3D8GYA3</accession>
<name>A0A3D8GYA3_9GAMM</name>
<gene>
    <name evidence="1" type="ORF">DXI23_19980</name>
</gene>
<organism evidence="1 2">
    <name type="scientific">Marinobacter flavimaris</name>
    <dbReference type="NCBI Taxonomy" id="262076"/>
    <lineage>
        <taxon>Bacteria</taxon>
        <taxon>Pseudomonadati</taxon>
        <taxon>Pseudomonadota</taxon>
        <taxon>Gammaproteobacteria</taxon>
        <taxon>Pseudomonadales</taxon>
        <taxon>Marinobacteraceae</taxon>
        <taxon>Marinobacter</taxon>
    </lineage>
</organism>
<dbReference type="Proteomes" id="UP000256431">
    <property type="component" value="Unassembled WGS sequence"/>
</dbReference>